<name>A0A9N8YT51_9GLOM</name>
<dbReference type="EMBL" id="CAJVPK010000123">
    <property type="protein sequence ID" value="CAG8454208.1"/>
    <property type="molecule type" value="Genomic_DNA"/>
</dbReference>
<protein>
    <submittedName>
        <fullName evidence="1">3002_t:CDS:1</fullName>
    </submittedName>
</protein>
<evidence type="ECO:0000313" key="1">
    <source>
        <dbReference type="EMBL" id="CAG8454208.1"/>
    </source>
</evidence>
<comment type="caution">
    <text evidence="1">The sequence shown here is derived from an EMBL/GenBank/DDBJ whole genome shotgun (WGS) entry which is preliminary data.</text>
</comment>
<keyword evidence="2" id="KW-1185">Reference proteome</keyword>
<reference evidence="1" key="1">
    <citation type="submission" date="2021-06" db="EMBL/GenBank/DDBJ databases">
        <authorList>
            <person name="Kallberg Y."/>
            <person name="Tangrot J."/>
            <person name="Rosling A."/>
        </authorList>
    </citation>
    <scope>NUCLEOTIDE SEQUENCE</scope>
    <source>
        <strain evidence="1">AZ414A</strain>
    </source>
</reference>
<accession>A0A9N8YT51</accession>
<proteinExistence type="predicted"/>
<dbReference type="OrthoDB" id="2309378at2759"/>
<sequence length="145" mass="16728">MGVEYGYKFVDETAEATVKRLITPHQIDKIKLNPSRSNFSIIGKRSEIFSWMGNNGHLEIEYQGFFSSMENHLTIPLLLCELYIEDVHVGPSTRMRLEIRPDNSQLDLQNNQPNFVERKKATNGITLLQLSKAWDCCDRSTSDYE</sequence>
<gene>
    <name evidence="1" type="ORF">DEBURN_LOCUS2318</name>
</gene>
<evidence type="ECO:0000313" key="2">
    <source>
        <dbReference type="Proteomes" id="UP000789706"/>
    </source>
</evidence>
<dbReference type="AlphaFoldDB" id="A0A9N8YT51"/>
<dbReference type="Proteomes" id="UP000789706">
    <property type="component" value="Unassembled WGS sequence"/>
</dbReference>
<organism evidence="1 2">
    <name type="scientific">Diversispora eburnea</name>
    <dbReference type="NCBI Taxonomy" id="1213867"/>
    <lineage>
        <taxon>Eukaryota</taxon>
        <taxon>Fungi</taxon>
        <taxon>Fungi incertae sedis</taxon>
        <taxon>Mucoromycota</taxon>
        <taxon>Glomeromycotina</taxon>
        <taxon>Glomeromycetes</taxon>
        <taxon>Diversisporales</taxon>
        <taxon>Diversisporaceae</taxon>
        <taxon>Diversispora</taxon>
    </lineage>
</organism>